<dbReference type="SMART" id="SM00905">
    <property type="entry name" value="FolB"/>
    <property type="match status" value="1"/>
</dbReference>
<dbReference type="GO" id="GO:0046654">
    <property type="term" value="P:tetrahydrofolate biosynthetic process"/>
    <property type="evidence" value="ECO:0007669"/>
    <property type="project" value="UniProtKB-UniRule"/>
</dbReference>
<dbReference type="PANTHER" id="PTHR42844:SF1">
    <property type="entry name" value="DIHYDRONEOPTERIN ALDOLASE 1-RELATED"/>
    <property type="match status" value="1"/>
</dbReference>
<dbReference type="InterPro" id="IPR043133">
    <property type="entry name" value="GTP-CH-I_C/QueF"/>
</dbReference>
<reference evidence="8 9" key="1">
    <citation type="submission" date="2018-05" db="EMBL/GenBank/DDBJ databases">
        <title>Complete genome sequence of Megasphaera sp. AJH120T, isolated from the ceca of a chicken.</title>
        <authorList>
            <person name="Maki J."/>
            <person name="Looft T."/>
        </authorList>
    </citation>
    <scope>NUCLEOTIDE SEQUENCE [LARGE SCALE GENOMIC DNA]</scope>
    <source>
        <strain evidence="8 9">AJH120</strain>
    </source>
</reference>
<dbReference type="OrthoDB" id="9803748at2"/>
<evidence type="ECO:0000259" key="7">
    <source>
        <dbReference type="SMART" id="SM00905"/>
    </source>
</evidence>
<comment type="similarity">
    <text evidence="3 6">Belongs to the DHNA family.</text>
</comment>
<dbReference type="Proteomes" id="UP000254337">
    <property type="component" value="Chromosome"/>
</dbReference>
<dbReference type="AlphaFoldDB" id="A0A346AWZ0"/>
<comment type="catalytic activity">
    <reaction evidence="1 6">
        <text>7,8-dihydroneopterin = 6-hydroxymethyl-7,8-dihydropterin + glycolaldehyde</text>
        <dbReference type="Rhea" id="RHEA:10540"/>
        <dbReference type="ChEBI" id="CHEBI:17001"/>
        <dbReference type="ChEBI" id="CHEBI:17071"/>
        <dbReference type="ChEBI" id="CHEBI:44841"/>
        <dbReference type="EC" id="4.1.2.25"/>
    </reaction>
</comment>
<sequence length="120" mass="13299">MDTITIKGMHFYGYHGCLPEEQRTGQPFHVDAVLYADLSKAGTSDELNDTIDYSKVYQLVQSIVEGRTYRLIERLAAVIADEVLAAFPVDAVRVAVHKPQAPIGGPFDDVAVTVERRRHG</sequence>
<comment type="pathway">
    <text evidence="2 6">Cofactor biosynthesis; tetrahydrofolate biosynthesis; 2-amino-4-hydroxy-6-hydroxymethyl-7,8-dihydropteridine diphosphate from 7,8-dihydroneopterin triphosphate: step 3/4.</text>
</comment>
<evidence type="ECO:0000256" key="2">
    <source>
        <dbReference type="ARBA" id="ARBA00005013"/>
    </source>
</evidence>
<dbReference type="Gene3D" id="3.30.1130.10">
    <property type="match status" value="1"/>
</dbReference>
<dbReference type="GO" id="GO:0046656">
    <property type="term" value="P:folic acid biosynthetic process"/>
    <property type="evidence" value="ECO:0007669"/>
    <property type="project" value="UniProtKB-UniRule"/>
</dbReference>
<dbReference type="NCBIfam" id="TIGR00525">
    <property type="entry name" value="folB"/>
    <property type="match status" value="1"/>
</dbReference>
<dbReference type="KEGG" id="meg:DKB62_01690"/>
<evidence type="ECO:0000256" key="6">
    <source>
        <dbReference type="RuleBase" id="RU362079"/>
    </source>
</evidence>
<dbReference type="FunFam" id="3.30.1130.10:FF:000003">
    <property type="entry name" value="7,8-dihydroneopterin aldolase"/>
    <property type="match status" value="1"/>
</dbReference>
<evidence type="ECO:0000256" key="5">
    <source>
        <dbReference type="ARBA" id="ARBA00023239"/>
    </source>
</evidence>
<organism evidence="8 9">
    <name type="scientific">Megasphaera stantonii</name>
    <dbReference type="NCBI Taxonomy" id="2144175"/>
    <lineage>
        <taxon>Bacteria</taxon>
        <taxon>Bacillati</taxon>
        <taxon>Bacillota</taxon>
        <taxon>Negativicutes</taxon>
        <taxon>Veillonellales</taxon>
        <taxon>Veillonellaceae</taxon>
        <taxon>Megasphaera</taxon>
    </lineage>
</organism>
<keyword evidence="9" id="KW-1185">Reference proteome</keyword>
<dbReference type="EMBL" id="CP029462">
    <property type="protein sequence ID" value="AXL20383.1"/>
    <property type="molecule type" value="Genomic_DNA"/>
</dbReference>
<dbReference type="PANTHER" id="PTHR42844">
    <property type="entry name" value="DIHYDRONEOPTERIN ALDOLASE 1-RELATED"/>
    <property type="match status" value="1"/>
</dbReference>
<dbReference type="GO" id="GO:0004150">
    <property type="term" value="F:dihydroneopterin aldolase activity"/>
    <property type="evidence" value="ECO:0007669"/>
    <property type="project" value="UniProtKB-UniRule"/>
</dbReference>
<dbReference type="UniPathway" id="UPA00077">
    <property type="reaction ID" value="UER00154"/>
</dbReference>
<feature type="domain" description="Dihydroneopterin aldolase/epimerase" evidence="7">
    <location>
        <begin position="4"/>
        <end position="116"/>
    </location>
</feature>
<dbReference type="InterPro" id="IPR006156">
    <property type="entry name" value="Dihydroneopterin_aldolase"/>
</dbReference>
<dbReference type="GO" id="GO:0005737">
    <property type="term" value="C:cytoplasm"/>
    <property type="evidence" value="ECO:0007669"/>
    <property type="project" value="TreeGrafter"/>
</dbReference>
<dbReference type="CDD" id="cd00534">
    <property type="entry name" value="DHNA_DHNTPE"/>
    <property type="match status" value="1"/>
</dbReference>
<dbReference type="NCBIfam" id="TIGR00526">
    <property type="entry name" value="folB_dom"/>
    <property type="match status" value="1"/>
</dbReference>
<dbReference type="EC" id="4.1.2.25" evidence="6"/>
<protein>
    <recommendedName>
        <fullName evidence="6">7,8-dihydroneopterin aldolase</fullName>
        <ecNumber evidence="6">4.1.2.25</ecNumber>
    </recommendedName>
</protein>
<keyword evidence="4 6" id="KW-0289">Folate biosynthesis</keyword>
<evidence type="ECO:0000256" key="4">
    <source>
        <dbReference type="ARBA" id="ARBA00022909"/>
    </source>
</evidence>
<evidence type="ECO:0000313" key="8">
    <source>
        <dbReference type="EMBL" id="AXL20383.1"/>
    </source>
</evidence>
<dbReference type="InterPro" id="IPR006157">
    <property type="entry name" value="FolB_dom"/>
</dbReference>
<dbReference type="Pfam" id="PF02152">
    <property type="entry name" value="FolB"/>
    <property type="match status" value="1"/>
</dbReference>
<evidence type="ECO:0000256" key="3">
    <source>
        <dbReference type="ARBA" id="ARBA00005708"/>
    </source>
</evidence>
<gene>
    <name evidence="8" type="primary">folB</name>
    <name evidence="8" type="ORF">DKB62_01690</name>
</gene>
<evidence type="ECO:0000256" key="1">
    <source>
        <dbReference type="ARBA" id="ARBA00001353"/>
    </source>
</evidence>
<proteinExistence type="inferred from homology"/>
<evidence type="ECO:0000313" key="9">
    <source>
        <dbReference type="Proteomes" id="UP000254337"/>
    </source>
</evidence>
<name>A0A346AWZ0_9FIRM</name>
<accession>A0A346AWZ0</accession>
<dbReference type="SUPFAM" id="SSF55620">
    <property type="entry name" value="Tetrahydrobiopterin biosynthesis enzymes-like"/>
    <property type="match status" value="1"/>
</dbReference>
<comment type="function">
    <text evidence="6">Catalyzes the conversion of 7,8-dihydroneopterin to 6-hydroxymethyl-7,8-dihydropterin.</text>
</comment>
<dbReference type="RefSeq" id="WP_107195927.1">
    <property type="nucleotide sequence ID" value="NZ_CP029462.1"/>
</dbReference>
<keyword evidence="5 6" id="KW-0456">Lyase</keyword>